<dbReference type="PANTHER" id="PTHR42788:SF13">
    <property type="entry name" value="ALIPHATIC SULFONATES IMPORT ATP-BINDING PROTEIN SSUB"/>
    <property type="match status" value="1"/>
</dbReference>
<dbReference type="AlphaFoldDB" id="A0AA42WBR9"/>
<keyword evidence="2" id="KW-0813">Transport</keyword>
<dbReference type="PROSITE" id="PS00211">
    <property type="entry name" value="ABC_TRANSPORTER_1"/>
    <property type="match status" value="1"/>
</dbReference>
<keyword evidence="3" id="KW-0472">Membrane</keyword>
<evidence type="ECO:0000313" key="9">
    <source>
        <dbReference type="Proteomes" id="UP001161276"/>
    </source>
</evidence>
<evidence type="ECO:0000256" key="4">
    <source>
        <dbReference type="ARBA" id="ARBA00022741"/>
    </source>
</evidence>
<dbReference type="Gene3D" id="3.40.50.300">
    <property type="entry name" value="P-loop containing nucleotide triphosphate hydrolases"/>
    <property type="match status" value="1"/>
</dbReference>
<accession>A0AA42WBR9</accession>
<evidence type="ECO:0000256" key="6">
    <source>
        <dbReference type="SAM" id="MobiDB-lite"/>
    </source>
</evidence>
<dbReference type="Pfam" id="PF00005">
    <property type="entry name" value="ABC_tran"/>
    <property type="match status" value="1"/>
</dbReference>
<evidence type="ECO:0000256" key="1">
    <source>
        <dbReference type="ARBA" id="ARBA00005417"/>
    </source>
</evidence>
<protein>
    <submittedName>
        <fullName evidence="8">ABC transporter ATP-binding protein</fullName>
    </submittedName>
</protein>
<feature type="region of interest" description="Disordered" evidence="6">
    <location>
        <begin position="1"/>
        <end position="21"/>
    </location>
</feature>
<keyword evidence="5 8" id="KW-0067">ATP-binding</keyword>
<feature type="compositionally biased region" description="Polar residues" evidence="6">
    <location>
        <begin position="1"/>
        <end position="12"/>
    </location>
</feature>
<dbReference type="InterPro" id="IPR003439">
    <property type="entry name" value="ABC_transporter-like_ATP-bd"/>
</dbReference>
<comment type="similarity">
    <text evidence="1">Belongs to the ABC transporter superfamily.</text>
</comment>
<dbReference type="PROSITE" id="PS50893">
    <property type="entry name" value="ABC_TRANSPORTER_2"/>
    <property type="match status" value="1"/>
</dbReference>
<dbReference type="SUPFAM" id="SSF52540">
    <property type="entry name" value="P-loop containing nucleoside triphosphate hydrolases"/>
    <property type="match status" value="1"/>
</dbReference>
<evidence type="ECO:0000259" key="7">
    <source>
        <dbReference type="PROSITE" id="PS50893"/>
    </source>
</evidence>
<comment type="caution">
    <text evidence="8">The sequence shown here is derived from an EMBL/GenBank/DDBJ whole genome shotgun (WGS) entry which is preliminary data.</text>
</comment>
<dbReference type="RefSeq" id="WP_280027898.1">
    <property type="nucleotide sequence ID" value="NZ_JAOCKG010000007.1"/>
</dbReference>
<sequence length="286" mass="30809">MNLSATLATASPTPLGMEAAPPSAAAAGVSVRNVSQRYATRDGSDTVALSDVSLEVRKGEFIALVGASGCGKSTLLRIVCGLLRPTAGDVMLNGAAVREPRDDTAMVFQAPTLLPWATILDNVLFPLRMRGTLKPESAAYARALLKLVGLEGFEGKFPRELSGGMQQRAGICRGLIQDPDVLLMDEPFGALDALTREDMGMELLRIWSEQPKTVLFVTHSISEAVLLADRVVVMSPRPGRIAEILDIVLPRPRSLDQLGEPAAQAAIRRIREIIYADRKGHVQFVE</sequence>
<proteinExistence type="inferred from homology"/>
<dbReference type="InterPro" id="IPR017871">
    <property type="entry name" value="ABC_transporter-like_CS"/>
</dbReference>
<dbReference type="InterPro" id="IPR050166">
    <property type="entry name" value="ABC_transporter_ATP-bind"/>
</dbReference>
<dbReference type="GO" id="GO:0016887">
    <property type="term" value="F:ATP hydrolysis activity"/>
    <property type="evidence" value="ECO:0007669"/>
    <property type="project" value="InterPro"/>
</dbReference>
<dbReference type="Proteomes" id="UP001161276">
    <property type="component" value="Unassembled WGS sequence"/>
</dbReference>
<dbReference type="EMBL" id="JAOCKG010000007">
    <property type="protein sequence ID" value="MDH2052394.1"/>
    <property type="molecule type" value="Genomic_DNA"/>
</dbReference>
<dbReference type="PANTHER" id="PTHR42788">
    <property type="entry name" value="TAURINE IMPORT ATP-BINDING PROTEIN-RELATED"/>
    <property type="match status" value="1"/>
</dbReference>
<reference evidence="8" key="1">
    <citation type="submission" date="2022-09" db="EMBL/GenBank/DDBJ databases">
        <title>Intensive care unit water sources are persistently colonized with multi-drug resistant bacteria and are the site of extensive horizontal gene transfer of antibiotic resistance genes.</title>
        <authorList>
            <person name="Diorio-Toth L."/>
        </authorList>
    </citation>
    <scope>NUCLEOTIDE SEQUENCE</scope>
    <source>
        <strain evidence="8">GD03676</strain>
    </source>
</reference>
<dbReference type="GO" id="GO:0005524">
    <property type="term" value="F:ATP binding"/>
    <property type="evidence" value="ECO:0007669"/>
    <property type="project" value="UniProtKB-KW"/>
</dbReference>
<feature type="domain" description="ABC transporter" evidence="7">
    <location>
        <begin position="29"/>
        <end position="261"/>
    </location>
</feature>
<keyword evidence="3" id="KW-1003">Cell membrane</keyword>
<dbReference type="CDD" id="cd03293">
    <property type="entry name" value="ABC_NrtD_SsuB_transporters"/>
    <property type="match status" value="1"/>
</dbReference>
<evidence type="ECO:0000256" key="2">
    <source>
        <dbReference type="ARBA" id="ARBA00022448"/>
    </source>
</evidence>
<dbReference type="InterPro" id="IPR003593">
    <property type="entry name" value="AAA+_ATPase"/>
</dbReference>
<dbReference type="InterPro" id="IPR027417">
    <property type="entry name" value="P-loop_NTPase"/>
</dbReference>
<evidence type="ECO:0000313" key="8">
    <source>
        <dbReference type="EMBL" id="MDH2052394.1"/>
    </source>
</evidence>
<gene>
    <name evidence="8" type="ORF">N5K24_18460</name>
</gene>
<organism evidence="8 9">
    <name type="scientific">Achromobacter marplatensis</name>
    <dbReference type="NCBI Taxonomy" id="470868"/>
    <lineage>
        <taxon>Bacteria</taxon>
        <taxon>Pseudomonadati</taxon>
        <taxon>Pseudomonadota</taxon>
        <taxon>Betaproteobacteria</taxon>
        <taxon>Burkholderiales</taxon>
        <taxon>Alcaligenaceae</taxon>
        <taxon>Achromobacter</taxon>
    </lineage>
</organism>
<evidence type="ECO:0000256" key="3">
    <source>
        <dbReference type="ARBA" id="ARBA00022475"/>
    </source>
</evidence>
<name>A0AA42WBR9_9BURK</name>
<keyword evidence="4" id="KW-0547">Nucleotide-binding</keyword>
<evidence type="ECO:0000256" key="5">
    <source>
        <dbReference type="ARBA" id="ARBA00022840"/>
    </source>
</evidence>
<dbReference type="SMART" id="SM00382">
    <property type="entry name" value="AAA"/>
    <property type="match status" value="1"/>
</dbReference>